<dbReference type="CDD" id="cd06201">
    <property type="entry name" value="SiR_like2"/>
    <property type="match status" value="1"/>
</dbReference>
<dbReference type="EC" id="1.6.2.4" evidence="3"/>
<dbReference type="PROSITE" id="PS50902">
    <property type="entry name" value="FLAVODOXIN_LIKE"/>
    <property type="match status" value="1"/>
</dbReference>
<dbReference type="Gene3D" id="3.40.50.80">
    <property type="entry name" value="Nucleotide-binding domain of ferredoxin-NADP reductase (FNR) module"/>
    <property type="match status" value="1"/>
</dbReference>
<proteinExistence type="predicted"/>
<keyword evidence="2" id="KW-0288">FMN</keyword>
<keyword evidence="4" id="KW-0812">Transmembrane</keyword>
<dbReference type="InterPro" id="IPR008254">
    <property type="entry name" value="Flavodoxin/NO_synth"/>
</dbReference>
<dbReference type="Gene3D" id="2.40.30.10">
    <property type="entry name" value="Translation factors"/>
    <property type="match status" value="1"/>
</dbReference>
<dbReference type="PANTHER" id="PTHR19384:SF17">
    <property type="entry name" value="NADPH--CYTOCHROME P450 REDUCTASE"/>
    <property type="match status" value="1"/>
</dbReference>
<dbReference type="InterPro" id="IPR005625">
    <property type="entry name" value="PepSY-ass_TM"/>
</dbReference>
<organism evidence="7 8">
    <name type="scientific">Roseibium aggregatum (strain ATCC 25650 / DSM 13394 / JCM 20685 / NBRC 16684 / NCIMB 2208 / IAM 12614 / B1)</name>
    <name type="common">Stappia aggregata</name>
    <dbReference type="NCBI Taxonomy" id="384765"/>
    <lineage>
        <taxon>Bacteria</taxon>
        <taxon>Pseudomonadati</taxon>
        <taxon>Pseudomonadota</taxon>
        <taxon>Alphaproteobacteria</taxon>
        <taxon>Hyphomicrobiales</taxon>
        <taxon>Stappiaceae</taxon>
        <taxon>Roseibium</taxon>
    </lineage>
</organism>
<dbReference type="eggNOG" id="COG3182">
    <property type="taxonomic scope" value="Bacteria"/>
</dbReference>
<dbReference type="Pfam" id="PF00258">
    <property type="entry name" value="Flavodoxin_1"/>
    <property type="match status" value="1"/>
</dbReference>
<evidence type="ECO:0000313" key="8">
    <source>
        <dbReference type="Proteomes" id="UP000004848"/>
    </source>
</evidence>
<dbReference type="Proteomes" id="UP000004848">
    <property type="component" value="Unassembled WGS sequence"/>
</dbReference>
<feature type="transmembrane region" description="Helical" evidence="4">
    <location>
        <begin position="291"/>
        <end position="317"/>
    </location>
</feature>
<feature type="transmembrane region" description="Helical" evidence="4">
    <location>
        <begin position="174"/>
        <end position="197"/>
    </location>
</feature>
<feature type="transmembrane region" description="Helical" evidence="4">
    <location>
        <begin position="125"/>
        <end position="147"/>
    </location>
</feature>
<evidence type="ECO:0000256" key="3">
    <source>
        <dbReference type="ARBA" id="ARBA00023797"/>
    </source>
</evidence>
<dbReference type="Gene3D" id="3.40.50.360">
    <property type="match status" value="1"/>
</dbReference>
<dbReference type="Pfam" id="PF03929">
    <property type="entry name" value="PepSY_TM"/>
    <property type="match status" value="1"/>
</dbReference>
<keyword evidence="1" id="KW-0285">Flavoprotein</keyword>
<dbReference type="PRINTS" id="PR00371">
    <property type="entry name" value="FPNCR"/>
</dbReference>
<dbReference type="InterPro" id="IPR001433">
    <property type="entry name" value="OxRdtase_FAD/NAD-bd"/>
</dbReference>
<dbReference type="InterPro" id="IPR017927">
    <property type="entry name" value="FAD-bd_FR_type"/>
</dbReference>
<evidence type="ECO:0000313" key="7">
    <source>
        <dbReference type="EMBL" id="EAV45446.1"/>
    </source>
</evidence>
<dbReference type="InterPro" id="IPR039261">
    <property type="entry name" value="FNR_nucleotide-bd"/>
</dbReference>
<dbReference type="AlphaFoldDB" id="A0NPT3"/>
<feature type="domain" description="Flavodoxin-like" evidence="5">
    <location>
        <begin position="337"/>
        <end position="472"/>
    </location>
</feature>
<dbReference type="Pfam" id="PF00175">
    <property type="entry name" value="NAD_binding_1"/>
    <property type="match status" value="1"/>
</dbReference>
<reference evidence="7 8" key="1">
    <citation type="submission" date="2006-05" db="EMBL/GenBank/DDBJ databases">
        <authorList>
            <person name="King G."/>
            <person name="Ferriera S."/>
            <person name="Johnson J."/>
            <person name="Kravitz S."/>
            <person name="Beeson K."/>
            <person name="Sutton G."/>
            <person name="Rogers Y.-H."/>
            <person name="Friedman R."/>
            <person name="Frazier M."/>
            <person name="Venter J.C."/>
        </authorList>
    </citation>
    <scope>NUCLEOTIDE SEQUENCE [LARGE SCALE GENOMIC DNA]</scope>
    <source>
        <strain evidence="8">ATCC 25650 / DSM 13394 / JCM 20685 / NBRC 16684 / NCIMB 2208 / IAM 12614 / B1</strain>
    </source>
</reference>
<dbReference type="PROSITE" id="PS51384">
    <property type="entry name" value="FAD_FR"/>
    <property type="match status" value="1"/>
</dbReference>
<dbReference type="GO" id="GO:0005829">
    <property type="term" value="C:cytosol"/>
    <property type="evidence" value="ECO:0007669"/>
    <property type="project" value="TreeGrafter"/>
</dbReference>
<name>A0NPT3_ROSAI</name>
<dbReference type="GO" id="GO:0010181">
    <property type="term" value="F:FMN binding"/>
    <property type="evidence" value="ECO:0007669"/>
    <property type="project" value="InterPro"/>
</dbReference>
<dbReference type="OrthoDB" id="9816402at2"/>
<accession>A0NPT3</accession>
<dbReference type="SUPFAM" id="SSF52343">
    <property type="entry name" value="Ferredoxin reductase-like, C-terminal NADP-linked domain"/>
    <property type="match status" value="1"/>
</dbReference>
<dbReference type="GO" id="GO:0050660">
    <property type="term" value="F:flavin adenine dinucleotide binding"/>
    <property type="evidence" value="ECO:0007669"/>
    <property type="project" value="TreeGrafter"/>
</dbReference>
<protein>
    <recommendedName>
        <fullName evidence="3">NADPH--hemoprotein reductase</fullName>
        <ecNumber evidence="3">1.6.2.4</ecNumber>
    </recommendedName>
</protein>
<dbReference type="InterPro" id="IPR017938">
    <property type="entry name" value="Riboflavin_synthase-like_b-brl"/>
</dbReference>
<sequence>MLRILHTWPTLLAGVLVTVMAISGAVLSLEPAVARFSQPVGQTVAEDTTVASLASGVVAHFSDPQKIVRRASGQVVVYHADADGFAADLVNPATGASLGAYQPSAFFQTVTELHRSLFAGETGRIATGIGAAVMILLSVGGVLLLVTRSGGWRKLLKPSSGTFAQRLHVEAGRIAVAGLGILAVTGLFMSLTSFGLIGAPVEDSFLSFAESSGGPVLAVADMPALQKVDIADLRELVFPAKGDALDVFGLTVAQGSGFIDQATGDFLSFSANTPAESLYQLAYTLHTGQGAWGYALVLGIAGLSVPVLFVSGMATWVRRVRRSVRIAGNVSAGRADTVILVGSEGNSTWGFARSLHAALKAQGMVVHTGAMNDLAGSYPSARRLIVLAATYGDGDAPASASRFLSRLAGFSCQTDLAVSVVGFGDRSFPAFCAYARQVEGALKHMGVAELLPMATVDRQSTQQFAAWSHDLGKAISIDLHVEHTADLPGLKEWECVARKDFGQAYQTPKSILRFRAVQTKPGRFGLSRAGGPSFKAGDLIGILPKGSDLPRFYSLASSASDGFLEIAVSKHPGGLCSGQLCDLGPCDRIAGFIQPNARFNMPRGKAPVILIGAGTGVAPLVGMVRANDALKPAYLFAGSRDPQSDQLYREEIDTFRKSGRVRNVSYSFSRVPGGAYVQDALRANAEELRRMVRQGADIMICGGTSMAEGVSKALDDVLGPLGLTVQKLRADGRYQEDVY</sequence>
<dbReference type="eggNOG" id="COG0369">
    <property type="taxonomic scope" value="Bacteria"/>
</dbReference>
<dbReference type="GO" id="GO:0004783">
    <property type="term" value="F:sulfite reductase (NADPH) activity"/>
    <property type="evidence" value="ECO:0007669"/>
    <property type="project" value="TreeGrafter"/>
</dbReference>
<dbReference type="RefSeq" id="WP_006932830.1">
    <property type="nucleotide sequence ID" value="NZ_AAUW01000003.1"/>
</dbReference>
<dbReference type="SUPFAM" id="SSF52218">
    <property type="entry name" value="Flavoproteins"/>
    <property type="match status" value="1"/>
</dbReference>
<evidence type="ECO:0000256" key="2">
    <source>
        <dbReference type="ARBA" id="ARBA00022643"/>
    </source>
</evidence>
<dbReference type="PANTHER" id="PTHR19384">
    <property type="entry name" value="NITRIC OXIDE SYNTHASE-RELATED"/>
    <property type="match status" value="1"/>
</dbReference>
<gene>
    <name evidence="7" type="ORF">SIAM614_19014</name>
</gene>
<evidence type="ECO:0000259" key="5">
    <source>
        <dbReference type="PROSITE" id="PS50902"/>
    </source>
</evidence>
<dbReference type="SUPFAM" id="SSF63380">
    <property type="entry name" value="Riboflavin synthase domain-like"/>
    <property type="match status" value="1"/>
</dbReference>
<dbReference type="GeneID" id="68845565"/>
<feature type="domain" description="FAD-binding FR-type" evidence="6">
    <location>
        <begin position="488"/>
        <end position="602"/>
    </location>
</feature>
<evidence type="ECO:0000256" key="1">
    <source>
        <dbReference type="ARBA" id="ARBA00022630"/>
    </source>
</evidence>
<keyword evidence="4" id="KW-1133">Transmembrane helix</keyword>
<keyword evidence="4" id="KW-0472">Membrane</keyword>
<evidence type="ECO:0000259" key="6">
    <source>
        <dbReference type="PROSITE" id="PS51384"/>
    </source>
</evidence>
<comment type="caution">
    <text evidence="7">The sequence shown here is derived from an EMBL/GenBank/DDBJ whole genome shotgun (WGS) entry which is preliminary data.</text>
</comment>
<dbReference type="InterPro" id="IPR001709">
    <property type="entry name" value="Flavoprot_Pyr_Nucl_cyt_Rdtase"/>
</dbReference>
<dbReference type="EMBL" id="AAUW01000003">
    <property type="protein sequence ID" value="EAV45446.1"/>
    <property type="molecule type" value="Genomic_DNA"/>
</dbReference>
<evidence type="ECO:0000256" key="4">
    <source>
        <dbReference type="SAM" id="Phobius"/>
    </source>
</evidence>
<dbReference type="InterPro" id="IPR029039">
    <property type="entry name" value="Flavoprotein-like_sf"/>
</dbReference>